<feature type="chain" id="PRO_5014266507" evidence="1">
    <location>
        <begin position="26"/>
        <end position="287"/>
    </location>
</feature>
<organism evidence="2 3">
    <name type="scientific">Akkermansia glycaniphila</name>
    <dbReference type="NCBI Taxonomy" id="1679444"/>
    <lineage>
        <taxon>Bacteria</taxon>
        <taxon>Pseudomonadati</taxon>
        <taxon>Verrucomicrobiota</taxon>
        <taxon>Verrucomicrobiia</taxon>
        <taxon>Verrucomicrobiales</taxon>
        <taxon>Akkermansiaceae</taxon>
        <taxon>Akkermansia</taxon>
    </lineage>
</organism>
<evidence type="ECO:0000313" key="3">
    <source>
        <dbReference type="Proteomes" id="UP000176204"/>
    </source>
</evidence>
<gene>
    <name evidence="2" type="ORF">PYTT_1059</name>
</gene>
<dbReference type="EMBL" id="LT629973">
    <property type="protein sequence ID" value="SEH82987.1"/>
    <property type="molecule type" value="Genomic_DNA"/>
</dbReference>
<reference evidence="3" key="1">
    <citation type="submission" date="2016-09" db="EMBL/GenBank/DDBJ databases">
        <authorList>
            <person name="Koehorst J."/>
        </authorList>
    </citation>
    <scope>NUCLEOTIDE SEQUENCE [LARGE SCALE GENOMIC DNA]</scope>
</reference>
<dbReference type="Gene3D" id="3.40.190.10">
    <property type="entry name" value="Periplasmic binding protein-like II"/>
    <property type="match status" value="2"/>
</dbReference>
<dbReference type="SUPFAM" id="SSF53850">
    <property type="entry name" value="Periplasmic binding protein-like II"/>
    <property type="match status" value="1"/>
</dbReference>
<name>A0A1C7PD31_9BACT</name>
<protein>
    <submittedName>
        <fullName evidence="2">Abc transporter phosphonate periplasmic substrate-binding protein</fullName>
    </submittedName>
</protein>
<dbReference type="STRING" id="1679444.PYTT_1059"/>
<dbReference type="AlphaFoldDB" id="A0A1C7PD31"/>
<dbReference type="Proteomes" id="UP000176204">
    <property type="component" value="Chromosome I"/>
</dbReference>
<sequence length="287" mass="29783">MNVKGFVRKCGEAVLCAAAVGVSLAADGVLKVGVSDPLAKNCACSCVGDAAKREYEGWKAKVEKDCGVKLELVYFMEDAELADALKKADFDMVVAKATVLDGASRAAGKEFVRLADLQMPAGQEEGLWGEFVVLKDSPVKSVADLKGKRVVFGPLLAVEKDAAPKAALAKAGIAEGDVVPSEQHSCKSAIVELLEGRADAAVISSYAAQYGCMVVVAAPGDVRAVGRTGVFPFITFAASGKLDAPLREKLAKSMLEMKGSHVPADMMSKGVVAPEALPGAAGREPGR</sequence>
<dbReference type="PANTHER" id="PTHR30024">
    <property type="entry name" value="ALIPHATIC SULFONATES-BINDING PROTEIN-RELATED"/>
    <property type="match status" value="1"/>
</dbReference>
<proteinExistence type="predicted"/>
<keyword evidence="1" id="KW-0732">Signal</keyword>
<keyword evidence="3" id="KW-1185">Reference proteome</keyword>
<dbReference type="Pfam" id="PF12974">
    <property type="entry name" value="Phosphonate-bd"/>
    <property type="match status" value="1"/>
</dbReference>
<dbReference type="OrthoDB" id="9764656at2"/>
<accession>A0A1C7PD31</accession>
<dbReference type="KEGG" id="agl:PYTT_1059"/>
<evidence type="ECO:0000256" key="1">
    <source>
        <dbReference type="SAM" id="SignalP"/>
    </source>
</evidence>
<feature type="signal peptide" evidence="1">
    <location>
        <begin position="1"/>
        <end position="25"/>
    </location>
</feature>
<evidence type="ECO:0000313" key="2">
    <source>
        <dbReference type="EMBL" id="SEH82987.1"/>
    </source>
</evidence>
<dbReference type="RefSeq" id="WP_067773958.1">
    <property type="nucleotide sequence ID" value="NZ_JACVVN010000007.1"/>
</dbReference>